<name>A0A5J4Z712_PORPP</name>
<protein>
    <recommendedName>
        <fullName evidence="13">alpha-1,2-Mannosidase</fullName>
        <ecNumber evidence="13">3.2.1.-</ecNumber>
    </recommendedName>
</protein>
<dbReference type="InterPro" id="IPR036026">
    <property type="entry name" value="Seven-hairpin_glycosidases"/>
</dbReference>
<evidence type="ECO:0000256" key="7">
    <source>
        <dbReference type="ARBA" id="ARBA00023157"/>
    </source>
</evidence>
<evidence type="ECO:0000256" key="14">
    <source>
        <dbReference type="SAM" id="MobiDB-lite"/>
    </source>
</evidence>
<evidence type="ECO:0000256" key="9">
    <source>
        <dbReference type="ARBA" id="ARBA00048605"/>
    </source>
</evidence>
<evidence type="ECO:0000256" key="2">
    <source>
        <dbReference type="ARBA" id="ARBA00004922"/>
    </source>
</evidence>
<evidence type="ECO:0000256" key="3">
    <source>
        <dbReference type="ARBA" id="ARBA00007658"/>
    </source>
</evidence>
<evidence type="ECO:0000313" key="16">
    <source>
        <dbReference type="Proteomes" id="UP000324585"/>
    </source>
</evidence>
<evidence type="ECO:0000256" key="8">
    <source>
        <dbReference type="ARBA" id="ARBA00047669"/>
    </source>
</evidence>
<dbReference type="InterPro" id="IPR001382">
    <property type="entry name" value="Glyco_hydro_47"/>
</dbReference>
<gene>
    <name evidence="15" type="ORF">FVE85_6188</name>
</gene>
<reference evidence="16" key="1">
    <citation type="journal article" date="2019" name="Nat. Commun.">
        <title>Expansion of phycobilisome linker gene families in mesophilic red algae.</title>
        <authorList>
            <person name="Lee J."/>
            <person name="Kim D."/>
            <person name="Bhattacharya D."/>
            <person name="Yoon H.S."/>
        </authorList>
    </citation>
    <scope>NUCLEOTIDE SEQUENCE [LARGE SCALE GENOMIC DNA]</scope>
    <source>
        <strain evidence="16">CCMP 1328</strain>
    </source>
</reference>
<dbReference type="GO" id="GO:0005783">
    <property type="term" value="C:endoplasmic reticulum"/>
    <property type="evidence" value="ECO:0007669"/>
    <property type="project" value="TreeGrafter"/>
</dbReference>
<keyword evidence="6 11" id="KW-0106">Calcium</keyword>
<feature type="disulfide bond" evidence="12">
    <location>
        <begin position="553"/>
        <end position="589"/>
    </location>
</feature>
<evidence type="ECO:0000256" key="4">
    <source>
        <dbReference type="ARBA" id="ARBA00022723"/>
    </source>
</evidence>
<comment type="cofactor">
    <cofactor evidence="1 11">
        <name>Ca(2+)</name>
        <dbReference type="ChEBI" id="CHEBI:29108"/>
    </cofactor>
</comment>
<dbReference type="InterPro" id="IPR012341">
    <property type="entry name" value="6hp_glycosidase-like_sf"/>
</dbReference>
<feature type="region of interest" description="Disordered" evidence="14">
    <location>
        <begin position="721"/>
        <end position="744"/>
    </location>
</feature>
<dbReference type="AlphaFoldDB" id="A0A5J4Z712"/>
<keyword evidence="5 13" id="KW-0378">Hydrolase</keyword>
<dbReference type="GO" id="GO:0005975">
    <property type="term" value="P:carbohydrate metabolic process"/>
    <property type="evidence" value="ECO:0007669"/>
    <property type="project" value="InterPro"/>
</dbReference>
<comment type="pathway">
    <text evidence="2">Protein modification; protein glycosylation.</text>
</comment>
<evidence type="ECO:0000256" key="10">
    <source>
        <dbReference type="PIRSR" id="PIRSR601382-1"/>
    </source>
</evidence>
<evidence type="ECO:0000256" key="11">
    <source>
        <dbReference type="PIRSR" id="PIRSR601382-2"/>
    </source>
</evidence>
<comment type="catalytic activity">
    <reaction evidence="8">
        <text>N(4)-(alpha-D-Man-(1-&gt;2)-alpha-D-Man-(1-&gt;2)-alpha-D-Man-(1-&gt;3)-[alpha-D-Man-(1-&gt;3)-[alpha-D-Man-(1-&gt;2)-alpha-D-Man-(1-&gt;6)]-alpha-D-Man-(1-&gt;6)]-beta-D-Man-(1-&gt;4)-beta-D-GlcNAc-(1-&gt;4)-beta-D-GlcNAc)-L-asparaginyl-[protein] (N-glucan mannose isomer 8A1,2,3B1,3) + 3 H2O = N(4)-(alpha-D-Man-(1-&gt;3)-[alpha-D-Man-(1-&gt;3)-[alpha-D-Man-(1-&gt;6)]-alpha-D-Man-(1-&gt;6)]-beta-D-Man-(1-&gt;4)-beta-D-GlcNAc-(1-&gt;4)-beta-D-GlcNAc)-L-asparaginyl-[protein] (N-glucan mannose isomer 5A1,2) + 3 beta-D-mannose</text>
        <dbReference type="Rhea" id="RHEA:56028"/>
        <dbReference type="Rhea" id="RHEA-COMP:14358"/>
        <dbReference type="Rhea" id="RHEA-COMP:14367"/>
        <dbReference type="ChEBI" id="CHEBI:15377"/>
        <dbReference type="ChEBI" id="CHEBI:28563"/>
        <dbReference type="ChEBI" id="CHEBI:59087"/>
        <dbReference type="ChEBI" id="CHEBI:60628"/>
        <dbReference type="EC" id="3.2.1.113"/>
    </reaction>
</comment>
<dbReference type="Gene3D" id="1.50.10.10">
    <property type="match status" value="1"/>
</dbReference>
<evidence type="ECO:0000256" key="5">
    <source>
        <dbReference type="ARBA" id="ARBA00022801"/>
    </source>
</evidence>
<organism evidence="15 16">
    <name type="scientific">Porphyridium purpureum</name>
    <name type="common">Red alga</name>
    <name type="synonym">Porphyridium cruentum</name>
    <dbReference type="NCBI Taxonomy" id="35688"/>
    <lineage>
        <taxon>Eukaryota</taxon>
        <taxon>Rhodophyta</taxon>
        <taxon>Bangiophyceae</taxon>
        <taxon>Porphyridiales</taxon>
        <taxon>Porphyridiaceae</taxon>
        <taxon>Porphyridium</taxon>
    </lineage>
</organism>
<accession>A0A5J4Z712</accession>
<dbReference type="EC" id="3.2.1.-" evidence="13"/>
<dbReference type="Pfam" id="PF01532">
    <property type="entry name" value="Glyco_hydro_47"/>
    <property type="match status" value="1"/>
</dbReference>
<dbReference type="GO" id="GO:0004571">
    <property type="term" value="F:mannosyl-oligosaccharide 1,2-alpha-mannosidase activity"/>
    <property type="evidence" value="ECO:0007669"/>
    <property type="project" value="UniProtKB-EC"/>
</dbReference>
<dbReference type="OrthoDB" id="8118055at2759"/>
<comment type="caution">
    <text evidence="15">The sequence shown here is derived from an EMBL/GenBank/DDBJ whole genome shotgun (WGS) entry which is preliminary data.</text>
</comment>
<dbReference type="SUPFAM" id="SSF48225">
    <property type="entry name" value="Seven-hairpin glycosidases"/>
    <property type="match status" value="1"/>
</dbReference>
<dbReference type="PRINTS" id="PR00747">
    <property type="entry name" value="GLYHDRLASE47"/>
</dbReference>
<proteinExistence type="inferred from homology"/>
<dbReference type="GO" id="GO:0016020">
    <property type="term" value="C:membrane"/>
    <property type="evidence" value="ECO:0007669"/>
    <property type="project" value="InterPro"/>
</dbReference>
<evidence type="ECO:0000256" key="13">
    <source>
        <dbReference type="RuleBase" id="RU361193"/>
    </source>
</evidence>
<evidence type="ECO:0000256" key="1">
    <source>
        <dbReference type="ARBA" id="ARBA00001913"/>
    </source>
</evidence>
<dbReference type="EMBL" id="VRMN01000001">
    <property type="protein sequence ID" value="KAA8498603.1"/>
    <property type="molecule type" value="Genomic_DNA"/>
</dbReference>
<dbReference type="Proteomes" id="UP000324585">
    <property type="component" value="Unassembled WGS sequence"/>
</dbReference>
<keyword evidence="4 11" id="KW-0479">Metal-binding</keyword>
<sequence>MPCPLRIDSRRRASALHVGHPARIHVNERHRSTKYAVPPNRFLIGSVHRLTKFKRSTVLVRTARAGGRGCGLDMCLMAWRAWRRTAHVMVIWRIQDGGTAVHQVLALVLVVVSTRLIEGAHSLASSQHHQQQPQGLAAAMHLWGIPHEPYAVCPYDPFDKLGQMQDASLEHQQQCVAIDFVYSMLSEEAKARFAIERFGLDPFRRVGSYAAYKQQLRNARGCSSTLVSPESSSMHASACAGVPTKAPAPYVFEEHDDIQAKADAIRNATRGAFLAYTFYAFGSDELAPLSRGGVNNFGGMGVTIIDSLSTLYMMDLMEEYALARAWVENQLSFERVGEVVVFETIIRVVGGLASTFQLTGDELFLRKAEELGKLLGFAFHSPSGVPFPLCHLGRRVCYAKTSHNEMIPIAEAGSIQLEFRALSAMSSDPFIQGIRFSADDFFRLVDSYFEAGEVRVDGNVSMSGLLPSKINFRTGRFKSSMHMLGAPSDSYYEYLFKLWVQSGYTERHLFEKFRNVVRDTIRYLLRRSPALGLYYVFELSGGQPITKMDHFSCFFPATLASACSLPFAPLSNAERAEWMELAEMLAETCHEMYSRSPSGLAPEHVLFDTGKRDWVMFGSYEQRPEAIEAFLFLWRTTRNPKYRDWAWSIFERIQQHSRTAEGAYATLSKARSRRPPKADRMHSFLISETFKYLYLMFQPDHVLPMHLFVLNTEAHPLLLQPHGLLPPQAQDASKDGGTSAGSLP</sequence>
<evidence type="ECO:0000256" key="12">
    <source>
        <dbReference type="PIRSR" id="PIRSR601382-3"/>
    </source>
</evidence>
<feature type="binding site" evidence="11">
    <location>
        <position position="712"/>
    </location>
    <ligand>
        <name>Ca(2+)</name>
        <dbReference type="ChEBI" id="CHEBI:29108"/>
    </ligand>
</feature>
<evidence type="ECO:0000313" key="15">
    <source>
        <dbReference type="EMBL" id="KAA8498603.1"/>
    </source>
</evidence>
<keyword evidence="13" id="KW-0326">Glycosidase</keyword>
<dbReference type="GO" id="GO:0005509">
    <property type="term" value="F:calcium ion binding"/>
    <property type="evidence" value="ECO:0007669"/>
    <property type="project" value="InterPro"/>
</dbReference>
<feature type="active site" description="Proton donor" evidence="10">
    <location>
        <position position="603"/>
    </location>
</feature>
<comment type="catalytic activity">
    <reaction evidence="9">
        <text>N(4)-(alpha-D-Man-(1-&gt;2)-alpha-D-Man-(1-&gt;2)-alpha-D-Man-(1-&gt;3)-[alpha-D-Man-(1-&gt;2)-alpha-D-Man-(1-&gt;3)-[alpha-D-Man-(1-&gt;2)-alpha-D-Man-(1-&gt;6)]-alpha-D-Man-(1-&gt;6)]-beta-D-Man-(1-&gt;4)-beta-D-GlcNAc-(1-&gt;4)-beta-D-GlcNAc)-L-asparaginyl-[protein] (N-glucan mannose isomer 9A1,2,3B1,2,3) + 4 H2O = N(4)-(alpha-D-Man-(1-&gt;3)-[alpha-D-Man-(1-&gt;3)-[alpha-D-Man-(1-&gt;6)]-alpha-D-Man-(1-&gt;6)]-beta-D-Man-(1-&gt;4)-beta-D-GlcNAc-(1-&gt;4)-beta-D-GlcNAc)-L-asparaginyl-[protein] (N-glucan mannose isomer 5A1,2) + 4 beta-D-mannose</text>
        <dbReference type="Rhea" id="RHEA:56008"/>
        <dbReference type="Rhea" id="RHEA-COMP:14356"/>
        <dbReference type="Rhea" id="RHEA-COMP:14367"/>
        <dbReference type="ChEBI" id="CHEBI:15377"/>
        <dbReference type="ChEBI" id="CHEBI:28563"/>
        <dbReference type="ChEBI" id="CHEBI:59087"/>
        <dbReference type="ChEBI" id="CHEBI:139493"/>
        <dbReference type="EC" id="3.2.1.113"/>
    </reaction>
</comment>
<dbReference type="PANTHER" id="PTHR11742">
    <property type="entry name" value="MANNOSYL-OLIGOSACCHARIDE ALPHA-1,2-MANNOSIDASE-RELATED"/>
    <property type="match status" value="1"/>
</dbReference>
<feature type="active site" evidence="10">
    <location>
        <position position="489"/>
    </location>
</feature>
<evidence type="ECO:0000256" key="6">
    <source>
        <dbReference type="ARBA" id="ARBA00022837"/>
    </source>
</evidence>
<feature type="active site" description="Proton donor" evidence="10">
    <location>
        <position position="343"/>
    </location>
</feature>
<keyword evidence="16" id="KW-1185">Reference proteome</keyword>
<dbReference type="OMA" id="FMNIEDG"/>
<comment type="similarity">
    <text evidence="3 13">Belongs to the glycosyl hydrolase 47 family.</text>
</comment>
<feature type="active site" evidence="10">
    <location>
        <position position="625"/>
    </location>
</feature>
<keyword evidence="7 12" id="KW-1015">Disulfide bond</keyword>
<dbReference type="InterPro" id="IPR050749">
    <property type="entry name" value="Glycosyl_Hydrolase_47"/>
</dbReference>
<dbReference type="PANTHER" id="PTHR11742:SF55">
    <property type="entry name" value="ENDOPLASMIC RETICULUM MANNOSYL-OLIGOSACCHARIDE 1,2-ALPHA-MANNOSIDASE"/>
    <property type="match status" value="1"/>
</dbReference>